<protein>
    <submittedName>
        <fullName evidence="2">Peptidase S58 family protein</fullName>
    </submittedName>
</protein>
<evidence type="ECO:0000256" key="1">
    <source>
        <dbReference type="ARBA" id="ARBA00007068"/>
    </source>
</evidence>
<proteinExistence type="inferred from homology"/>
<dbReference type="AlphaFoldDB" id="A0A399R8F8"/>
<evidence type="ECO:0000313" key="3">
    <source>
        <dbReference type="Proteomes" id="UP000266385"/>
    </source>
</evidence>
<dbReference type="InterPro" id="IPR016117">
    <property type="entry name" value="ArgJ-like_dom_sf"/>
</dbReference>
<accession>A0A399R8F8</accession>
<dbReference type="GO" id="GO:0004177">
    <property type="term" value="F:aminopeptidase activity"/>
    <property type="evidence" value="ECO:0007669"/>
    <property type="project" value="TreeGrafter"/>
</dbReference>
<dbReference type="EMBL" id="QWFX01000016">
    <property type="protein sequence ID" value="RIJ26761.1"/>
    <property type="molecule type" value="Genomic_DNA"/>
</dbReference>
<dbReference type="PANTHER" id="PTHR36512">
    <property type="entry name" value="D-AMINOPEPTIDASE"/>
    <property type="match status" value="1"/>
</dbReference>
<name>A0A399R8F8_9PROT</name>
<keyword evidence="3" id="KW-1185">Reference proteome</keyword>
<dbReference type="Proteomes" id="UP000266385">
    <property type="component" value="Unassembled WGS sequence"/>
</dbReference>
<dbReference type="SUPFAM" id="SSF56266">
    <property type="entry name" value="DmpA/ArgJ-like"/>
    <property type="match status" value="1"/>
</dbReference>
<dbReference type="Gene3D" id="3.60.70.12">
    <property type="entry name" value="L-amino peptidase D-ALA esterase/amidase"/>
    <property type="match status" value="1"/>
</dbReference>
<comment type="caution">
    <text evidence="2">The sequence shown here is derived from an EMBL/GenBank/DDBJ whole genome shotgun (WGS) entry which is preliminary data.</text>
</comment>
<organism evidence="2 3">
    <name type="scientific">Henriciella mobilis</name>
    <dbReference type="NCBI Taxonomy" id="2305467"/>
    <lineage>
        <taxon>Bacteria</taxon>
        <taxon>Pseudomonadati</taxon>
        <taxon>Pseudomonadota</taxon>
        <taxon>Alphaproteobacteria</taxon>
        <taxon>Hyphomonadales</taxon>
        <taxon>Hyphomonadaceae</taxon>
        <taxon>Henriciella</taxon>
    </lineage>
</organism>
<comment type="similarity">
    <text evidence="1">Belongs to the peptidase S58 family.</text>
</comment>
<dbReference type="InterPro" id="IPR005321">
    <property type="entry name" value="Peptidase_S58_DmpA"/>
</dbReference>
<evidence type="ECO:0000313" key="2">
    <source>
        <dbReference type="EMBL" id="RIJ26761.1"/>
    </source>
</evidence>
<dbReference type="CDD" id="cd02252">
    <property type="entry name" value="nylC_like"/>
    <property type="match status" value="1"/>
</dbReference>
<reference evidence="2 3" key="1">
    <citation type="submission" date="2018-08" db="EMBL/GenBank/DDBJ databases">
        <title>Henriciella mobilis sp. nov., isolated from seawater.</title>
        <authorList>
            <person name="Cheng H."/>
            <person name="Wu Y.-H."/>
            <person name="Xu X.-W."/>
            <person name="Guo L.-L."/>
        </authorList>
    </citation>
    <scope>NUCLEOTIDE SEQUENCE [LARGE SCALE GENOMIC DNA]</scope>
    <source>
        <strain evidence="2 3">JN25</strain>
    </source>
</reference>
<sequence length="330" mass="33707">MSRPGPRNLITDVPGLTVGNAEDRDVLTGTTVIVADEPSTAACSVAGGGPGTRETDLLRADTMVEQVDAIVLSGGSAYGLAAADGVTAKLGAMGRGYGLKDLPGVPKTPIVPSAILYDLANGGNKAWGEAPPYRALGEEAFENRAASFPLGNVGCGLGANAGAHAGGLGSASLRTNDGFTVGAIAGVNCFGSVFMPGTTSFWAWPYELNGEFGGHRPGADYECDPEEWGDAKMNPQPGQNTTIACIATDVALTPAQAQRVSQIALAGFARAIRPVFAPFDGDALFVLSTGRVALEEPTPIQLTRIGELAASTLARAIARGVYEADQKSAA</sequence>
<dbReference type="RefSeq" id="WP_119377654.1">
    <property type="nucleotide sequence ID" value="NZ_QWFX01000016.1"/>
</dbReference>
<dbReference type="PANTHER" id="PTHR36512:SF3">
    <property type="entry name" value="BLR5678 PROTEIN"/>
    <property type="match status" value="1"/>
</dbReference>
<dbReference type="Pfam" id="PF03576">
    <property type="entry name" value="Peptidase_S58"/>
    <property type="match status" value="1"/>
</dbReference>
<gene>
    <name evidence="2" type="ORF">D1223_17615</name>
</gene>
<dbReference type="OrthoDB" id="9808347at2"/>